<protein>
    <submittedName>
        <fullName evidence="3">Alpha-1,2-fucosyltransferase</fullName>
    </submittedName>
</protein>
<comment type="caution">
    <text evidence="3">The sequence shown here is derived from an EMBL/GenBank/DDBJ whole genome shotgun (WGS) entry which is preliminary data.</text>
</comment>
<proteinExistence type="predicted"/>
<dbReference type="RefSeq" id="WP_234044833.1">
    <property type="nucleotide sequence ID" value="NZ_JAENII010000009.1"/>
</dbReference>
<dbReference type="Proteomes" id="UP000658278">
    <property type="component" value="Unassembled WGS sequence"/>
</dbReference>
<dbReference type="GO" id="GO:0016020">
    <property type="term" value="C:membrane"/>
    <property type="evidence" value="ECO:0007669"/>
    <property type="project" value="InterPro"/>
</dbReference>
<dbReference type="AlphaFoldDB" id="A0A934REU6"/>
<dbReference type="Pfam" id="PF01531">
    <property type="entry name" value="Glyco_transf_11"/>
    <property type="match status" value="1"/>
</dbReference>
<evidence type="ECO:0000256" key="2">
    <source>
        <dbReference type="ARBA" id="ARBA00022679"/>
    </source>
</evidence>
<dbReference type="GO" id="GO:0005975">
    <property type="term" value="P:carbohydrate metabolic process"/>
    <property type="evidence" value="ECO:0007669"/>
    <property type="project" value="InterPro"/>
</dbReference>
<keyword evidence="4" id="KW-1185">Reference proteome</keyword>
<sequence length="192" mass="21620">MLDSPGNCVVLGFFQSPLYFSAIDPVLRRELATDGLGLETGFEALADRLREPSSVAVHVRRSDYVGNRDVARLDHDYYLRAMNRIRESVRGARFHVFSDDPVWCSGVFNGRDVSVNEHSDPFAPLVDLHLMSLASHHIIANSTFSWWGAWLGTKPGQQVLMPDVWFERGIHAPIEEKLLEGWQLMPVRSGSS</sequence>
<accession>A0A934REU6</accession>
<dbReference type="EMBL" id="JAENII010000009">
    <property type="protein sequence ID" value="MBK1827831.1"/>
    <property type="molecule type" value="Genomic_DNA"/>
</dbReference>
<dbReference type="InterPro" id="IPR002516">
    <property type="entry name" value="Glyco_trans_11"/>
</dbReference>
<dbReference type="GO" id="GO:0008107">
    <property type="term" value="F:galactoside 2-alpha-L-fucosyltransferase activity"/>
    <property type="evidence" value="ECO:0007669"/>
    <property type="project" value="InterPro"/>
</dbReference>
<reference evidence="3" key="1">
    <citation type="submission" date="2021-01" db="EMBL/GenBank/DDBJ databases">
        <title>Modified the classification status of verrucomicrobia.</title>
        <authorList>
            <person name="Feng X."/>
        </authorList>
    </citation>
    <scope>NUCLEOTIDE SEQUENCE</scope>
    <source>
        <strain evidence="3">KCTC 22201</strain>
    </source>
</reference>
<dbReference type="CDD" id="cd11301">
    <property type="entry name" value="Fut1_Fut2_like"/>
    <property type="match status" value="1"/>
</dbReference>
<keyword evidence="1" id="KW-0328">Glycosyltransferase</keyword>
<gene>
    <name evidence="3" type="ORF">JIN81_12440</name>
</gene>
<evidence type="ECO:0000313" key="3">
    <source>
        <dbReference type="EMBL" id="MBK1827831.1"/>
    </source>
</evidence>
<name>A0A934REU6_9BACT</name>
<evidence type="ECO:0000256" key="1">
    <source>
        <dbReference type="ARBA" id="ARBA00022676"/>
    </source>
</evidence>
<dbReference type="PANTHER" id="PTHR11927">
    <property type="entry name" value="GALACTOSIDE 2-L-FUCOSYLTRANSFERASE"/>
    <property type="match status" value="1"/>
</dbReference>
<organism evidence="3 4">
    <name type="scientific">Haloferula rosea</name>
    <dbReference type="NCBI Taxonomy" id="490093"/>
    <lineage>
        <taxon>Bacteria</taxon>
        <taxon>Pseudomonadati</taxon>
        <taxon>Verrucomicrobiota</taxon>
        <taxon>Verrucomicrobiia</taxon>
        <taxon>Verrucomicrobiales</taxon>
        <taxon>Verrucomicrobiaceae</taxon>
        <taxon>Haloferula</taxon>
    </lineage>
</organism>
<evidence type="ECO:0000313" key="4">
    <source>
        <dbReference type="Proteomes" id="UP000658278"/>
    </source>
</evidence>
<dbReference type="PANTHER" id="PTHR11927:SF9">
    <property type="entry name" value="L-FUCOSYLTRANSFERASE"/>
    <property type="match status" value="1"/>
</dbReference>
<keyword evidence="2" id="KW-0808">Transferase</keyword>